<name>A0A5B7HQN8_PORTR</name>
<dbReference type="AlphaFoldDB" id="A0A5B7HQN8"/>
<dbReference type="Proteomes" id="UP000324222">
    <property type="component" value="Unassembled WGS sequence"/>
</dbReference>
<gene>
    <name evidence="1" type="ORF">E2C01_066342</name>
</gene>
<keyword evidence="2" id="KW-1185">Reference proteome</keyword>
<sequence>MSGLQVIKACMQIRPYSSARVMREAAGRGTAIIAHGSLSVLLPPINLYVPLLNDLQEYFVVFKNNFQQRVYWFLC</sequence>
<proteinExistence type="predicted"/>
<dbReference type="EMBL" id="VSRR010034032">
    <property type="protein sequence ID" value="MPC72049.1"/>
    <property type="molecule type" value="Genomic_DNA"/>
</dbReference>
<evidence type="ECO:0000313" key="1">
    <source>
        <dbReference type="EMBL" id="MPC72049.1"/>
    </source>
</evidence>
<protein>
    <submittedName>
        <fullName evidence="1">Uncharacterized protein</fullName>
    </submittedName>
</protein>
<reference evidence="1 2" key="1">
    <citation type="submission" date="2019-05" db="EMBL/GenBank/DDBJ databases">
        <title>Another draft genome of Portunus trituberculatus and its Hox gene families provides insights of decapod evolution.</title>
        <authorList>
            <person name="Jeong J.-H."/>
            <person name="Song I."/>
            <person name="Kim S."/>
            <person name="Choi T."/>
            <person name="Kim D."/>
            <person name="Ryu S."/>
            <person name="Kim W."/>
        </authorList>
    </citation>
    <scope>NUCLEOTIDE SEQUENCE [LARGE SCALE GENOMIC DNA]</scope>
    <source>
        <tissue evidence="1">Muscle</tissue>
    </source>
</reference>
<evidence type="ECO:0000313" key="2">
    <source>
        <dbReference type="Proteomes" id="UP000324222"/>
    </source>
</evidence>
<organism evidence="1 2">
    <name type="scientific">Portunus trituberculatus</name>
    <name type="common">Swimming crab</name>
    <name type="synonym">Neptunus trituberculatus</name>
    <dbReference type="NCBI Taxonomy" id="210409"/>
    <lineage>
        <taxon>Eukaryota</taxon>
        <taxon>Metazoa</taxon>
        <taxon>Ecdysozoa</taxon>
        <taxon>Arthropoda</taxon>
        <taxon>Crustacea</taxon>
        <taxon>Multicrustacea</taxon>
        <taxon>Malacostraca</taxon>
        <taxon>Eumalacostraca</taxon>
        <taxon>Eucarida</taxon>
        <taxon>Decapoda</taxon>
        <taxon>Pleocyemata</taxon>
        <taxon>Brachyura</taxon>
        <taxon>Eubrachyura</taxon>
        <taxon>Portunoidea</taxon>
        <taxon>Portunidae</taxon>
        <taxon>Portuninae</taxon>
        <taxon>Portunus</taxon>
    </lineage>
</organism>
<comment type="caution">
    <text evidence="1">The sequence shown here is derived from an EMBL/GenBank/DDBJ whole genome shotgun (WGS) entry which is preliminary data.</text>
</comment>
<accession>A0A5B7HQN8</accession>